<feature type="signal peptide" evidence="1">
    <location>
        <begin position="1"/>
        <end position="21"/>
    </location>
</feature>
<gene>
    <name evidence="2" type="ORF">D2L64_06965</name>
</gene>
<dbReference type="Gene3D" id="2.50.20.20">
    <property type="match status" value="1"/>
</dbReference>
<accession>A0A418MY46</accession>
<evidence type="ECO:0000313" key="2">
    <source>
        <dbReference type="EMBL" id="RIV40053.1"/>
    </source>
</evidence>
<dbReference type="AlphaFoldDB" id="A0A418MY46"/>
<dbReference type="InterPro" id="IPR029046">
    <property type="entry name" value="LolA/LolB/LppX"/>
</dbReference>
<evidence type="ECO:0000313" key="3">
    <source>
        <dbReference type="Proteomes" id="UP000283832"/>
    </source>
</evidence>
<organism evidence="2 3">
    <name type="scientific">Micromonospora radicis</name>
    <dbReference type="NCBI Taxonomy" id="1894971"/>
    <lineage>
        <taxon>Bacteria</taxon>
        <taxon>Bacillati</taxon>
        <taxon>Actinomycetota</taxon>
        <taxon>Actinomycetes</taxon>
        <taxon>Micromonosporales</taxon>
        <taxon>Micromonosporaceae</taxon>
        <taxon>Micromonospora</taxon>
    </lineage>
</organism>
<evidence type="ECO:0000256" key="1">
    <source>
        <dbReference type="SAM" id="SignalP"/>
    </source>
</evidence>
<dbReference type="Proteomes" id="UP000283832">
    <property type="component" value="Unassembled WGS sequence"/>
</dbReference>
<feature type="chain" id="PRO_5039091694" description="LppX_LprAFG lipoprotein" evidence="1">
    <location>
        <begin position="22"/>
        <end position="278"/>
    </location>
</feature>
<dbReference type="PROSITE" id="PS51257">
    <property type="entry name" value="PROKAR_LIPOPROTEIN"/>
    <property type="match status" value="1"/>
</dbReference>
<protein>
    <recommendedName>
        <fullName evidence="4">LppX_LprAFG lipoprotein</fullName>
    </recommendedName>
</protein>
<sequence>MSLWKKTSVLAVAGLTALALTACGGAKSGGDEQAPPSVLQLLVSDIKGSLQKTIETTDTSDSVTVTMRGTVAGESVSTQGVIDLRGPVKAELTTEVADGNAMIVRMIDGVVYVEIPAEERAELGGKRWMKVDLDAVGAQAGMDFSKQLEDVDPTKQVKTLLSSEGVTVVGEETLDGTSTVHYTVTTPLATHLEQVDAALRSEVEKQLAAQGVEDVTIDLWVDEQYRPRRAGVVMGTMAQTTVDYTDYGKPVEIETPPAAETVDFADMLQGLKELPVTS</sequence>
<evidence type="ECO:0008006" key="4">
    <source>
        <dbReference type="Google" id="ProtNLM"/>
    </source>
</evidence>
<dbReference type="EMBL" id="QXEC01000004">
    <property type="protein sequence ID" value="RIV40053.1"/>
    <property type="molecule type" value="Genomic_DNA"/>
</dbReference>
<dbReference type="RefSeq" id="WP_119573861.1">
    <property type="nucleotide sequence ID" value="NZ_QXEC01000004.1"/>
</dbReference>
<keyword evidence="1" id="KW-0732">Signal</keyword>
<reference evidence="2 3" key="1">
    <citation type="submission" date="2018-08" db="EMBL/GenBank/DDBJ databases">
        <title>Jishengella sp. nov., isolated from a root of Azadirachta indica A. Juss. var. siamensis Valenton.</title>
        <authorList>
            <person name="Kuncharoen N."/>
            <person name="Tanasupawat S."/>
            <person name="Kudo T."/>
            <person name="Ohkuma M."/>
        </authorList>
    </citation>
    <scope>NUCLEOTIDE SEQUENCE [LARGE SCALE GENOMIC DNA]</scope>
    <source>
        <strain evidence="2 3">AZ1-13</strain>
    </source>
</reference>
<keyword evidence="3" id="KW-1185">Reference proteome</keyword>
<name>A0A418MY46_9ACTN</name>
<proteinExistence type="predicted"/>
<dbReference type="SUPFAM" id="SSF89392">
    <property type="entry name" value="Prokaryotic lipoproteins and lipoprotein localization factors"/>
    <property type="match status" value="1"/>
</dbReference>
<dbReference type="OrthoDB" id="3369896at2"/>
<comment type="caution">
    <text evidence="2">The sequence shown here is derived from an EMBL/GenBank/DDBJ whole genome shotgun (WGS) entry which is preliminary data.</text>
</comment>